<dbReference type="AlphaFoldDB" id="A0AAW2JF57"/>
<dbReference type="CDD" id="cd09272">
    <property type="entry name" value="RNase_HI_RT_Ty1"/>
    <property type="match status" value="1"/>
</dbReference>
<proteinExistence type="predicted"/>
<feature type="compositionally biased region" description="Basic and acidic residues" evidence="1">
    <location>
        <begin position="352"/>
        <end position="361"/>
    </location>
</feature>
<comment type="caution">
    <text evidence="2">The sequence shown here is derived from an EMBL/GenBank/DDBJ whole genome shotgun (WGS) entry which is preliminary data.</text>
</comment>
<accession>A0AAW2JF57</accession>
<protein>
    <submittedName>
        <fullName evidence="2">Copia protein</fullName>
    </submittedName>
</protein>
<dbReference type="EMBL" id="JACGWM010001424">
    <property type="protein sequence ID" value="KAL0293085.1"/>
    <property type="molecule type" value="Genomic_DNA"/>
</dbReference>
<evidence type="ECO:0000256" key="1">
    <source>
        <dbReference type="SAM" id="MobiDB-lite"/>
    </source>
</evidence>
<feature type="compositionally biased region" description="Basic and acidic residues" evidence="1">
    <location>
        <begin position="312"/>
        <end position="341"/>
    </location>
</feature>
<feature type="region of interest" description="Disordered" evidence="1">
    <location>
        <begin position="291"/>
        <end position="372"/>
    </location>
</feature>
<dbReference type="PANTHER" id="PTHR11439:SF498">
    <property type="entry name" value="DNAK FAMILY PROTEIN"/>
    <property type="match status" value="1"/>
</dbReference>
<gene>
    <name evidence="2" type="ORF">Scaly_2578000</name>
</gene>
<dbReference type="InterPro" id="IPR012337">
    <property type="entry name" value="RNaseH-like_sf"/>
</dbReference>
<dbReference type="SUPFAM" id="SSF53098">
    <property type="entry name" value="Ribonuclease H-like"/>
    <property type="match status" value="1"/>
</dbReference>
<name>A0AAW2JF57_9LAMI</name>
<dbReference type="PANTHER" id="PTHR11439">
    <property type="entry name" value="GAG-POL-RELATED RETROTRANSPOSON"/>
    <property type="match status" value="1"/>
</dbReference>
<evidence type="ECO:0000313" key="2">
    <source>
        <dbReference type="EMBL" id="KAL0293085.1"/>
    </source>
</evidence>
<organism evidence="2">
    <name type="scientific">Sesamum calycinum</name>
    <dbReference type="NCBI Taxonomy" id="2727403"/>
    <lineage>
        <taxon>Eukaryota</taxon>
        <taxon>Viridiplantae</taxon>
        <taxon>Streptophyta</taxon>
        <taxon>Embryophyta</taxon>
        <taxon>Tracheophyta</taxon>
        <taxon>Spermatophyta</taxon>
        <taxon>Magnoliopsida</taxon>
        <taxon>eudicotyledons</taxon>
        <taxon>Gunneridae</taxon>
        <taxon>Pentapetalae</taxon>
        <taxon>asterids</taxon>
        <taxon>lamiids</taxon>
        <taxon>Lamiales</taxon>
        <taxon>Pedaliaceae</taxon>
        <taxon>Sesamum</taxon>
    </lineage>
</organism>
<reference evidence="2" key="2">
    <citation type="journal article" date="2024" name="Plant">
        <title>Genomic evolution and insights into agronomic trait innovations of Sesamum species.</title>
        <authorList>
            <person name="Miao H."/>
            <person name="Wang L."/>
            <person name="Qu L."/>
            <person name="Liu H."/>
            <person name="Sun Y."/>
            <person name="Le M."/>
            <person name="Wang Q."/>
            <person name="Wei S."/>
            <person name="Zheng Y."/>
            <person name="Lin W."/>
            <person name="Duan Y."/>
            <person name="Cao H."/>
            <person name="Xiong S."/>
            <person name="Wang X."/>
            <person name="Wei L."/>
            <person name="Li C."/>
            <person name="Ma Q."/>
            <person name="Ju M."/>
            <person name="Zhao R."/>
            <person name="Li G."/>
            <person name="Mu C."/>
            <person name="Tian Q."/>
            <person name="Mei H."/>
            <person name="Zhang T."/>
            <person name="Gao T."/>
            <person name="Zhang H."/>
        </authorList>
    </citation>
    <scope>NUCLEOTIDE SEQUENCE</scope>
    <source>
        <strain evidence="2">KEN8</strain>
    </source>
</reference>
<sequence>MHILEMARALRFHARLPINFWGECVLAAVHIINRLPSKAIGNKTPHEILLGKVPSDDHLRVFGCLVYVHEKKKADKFGERGDHASLLDALMDIKKDDEVMRSKCDLAQDTNHAIQVQDDDPMERRLHSNKVNTREFGKLEVINHDTGNDGGFNQTTELMSIEQVDDDRTEEIRSDDLVQVEARHSQQNYKLRIDHDGPRTDAARNRRLIGHFLYLPVIRPDIAFAVNVLNMGNSTLDAYCDTDWGGFQITRRSCTGYFITLGGSPISWRAKKQIVVAKSSAEAEYKAMTMTSCGSDDSGEEGNKVDGGGGGKEGKMGGGKKKEIFFLEEKKKKMGGRKDENGGGGGEKKKRVVEGGMKKESGQVGEWRSYEG</sequence>
<reference evidence="2" key="1">
    <citation type="submission" date="2020-06" db="EMBL/GenBank/DDBJ databases">
        <authorList>
            <person name="Li T."/>
            <person name="Hu X."/>
            <person name="Zhang T."/>
            <person name="Song X."/>
            <person name="Zhang H."/>
            <person name="Dai N."/>
            <person name="Sheng W."/>
            <person name="Hou X."/>
            <person name="Wei L."/>
        </authorList>
    </citation>
    <scope>NUCLEOTIDE SEQUENCE</scope>
    <source>
        <strain evidence="2">KEN8</strain>
        <tissue evidence="2">Leaf</tissue>
    </source>
</reference>